<dbReference type="Pfam" id="PF02518">
    <property type="entry name" value="HATPase_c"/>
    <property type="match status" value="1"/>
</dbReference>
<dbReference type="InterPro" id="IPR050482">
    <property type="entry name" value="Sensor_HK_TwoCompSys"/>
</dbReference>
<feature type="transmembrane region" description="Helical" evidence="4">
    <location>
        <begin position="141"/>
        <end position="161"/>
    </location>
</feature>
<evidence type="ECO:0000259" key="5">
    <source>
        <dbReference type="Pfam" id="PF02518"/>
    </source>
</evidence>
<feature type="transmembrane region" description="Helical" evidence="4">
    <location>
        <begin position="116"/>
        <end position="135"/>
    </location>
</feature>
<dbReference type="Gene3D" id="1.20.5.1930">
    <property type="match status" value="1"/>
</dbReference>
<keyword evidence="4" id="KW-0812">Transmembrane</keyword>
<dbReference type="CDD" id="cd16917">
    <property type="entry name" value="HATPase_UhpB-NarQ-NarX-like"/>
    <property type="match status" value="1"/>
</dbReference>
<dbReference type="PANTHER" id="PTHR24421">
    <property type="entry name" value="NITRATE/NITRITE SENSOR PROTEIN NARX-RELATED"/>
    <property type="match status" value="1"/>
</dbReference>
<evidence type="ECO:0000256" key="4">
    <source>
        <dbReference type="SAM" id="Phobius"/>
    </source>
</evidence>
<gene>
    <name evidence="7" type="ORF">OD750_017520</name>
</gene>
<feature type="transmembrane region" description="Helical" evidence="4">
    <location>
        <begin position="15"/>
        <end position="32"/>
    </location>
</feature>
<dbReference type="InterPro" id="IPR003594">
    <property type="entry name" value="HATPase_dom"/>
</dbReference>
<keyword evidence="4" id="KW-1133">Transmembrane helix</keyword>
<dbReference type="RefSeq" id="WP_263541985.1">
    <property type="nucleotide sequence ID" value="NZ_JAOVZO020000018.1"/>
</dbReference>
<accession>A0A9X3YL60</accession>
<dbReference type="Proteomes" id="UP001139971">
    <property type="component" value="Unassembled WGS sequence"/>
</dbReference>
<organism evidence="7 8">
    <name type="scientific">Tahibacter soli</name>
    <dbReference type="NCBI Taxonomy" id="2983605"/>
    <lineage>
        <taxon>Bacteria</taxon>
        <taxon>Pseudomonadati</taxon>
        <taxon>Pseudomonadota</taxon>
        <taxon>Gammaproteobacteria</taxon>
        <taxon>Lysobacterales</taxon>
        <taxon>Rhodanobacteraceae</taxon>
        <taxon>Tahibacter</taxon>
    </lineage>
</organism>
<feature type="domain" description="Histidine kinase/HSP90-like ATPase" evidence="5">
    <location>
        <begin position="293"/>
        <end position="377"/>
    </location>
</feature>
<feature type="transmembrane region" description="Helical" evidence="4">
    <location>
        <begin position="44"/>
        <end position="61"/>
    </location>
</feature>
<dbReference type="Gene3D" id="3.30.565.10">
    <property type="entry name" value="Histidine kinase-like ATPase, C-terminal domain"/>
    <property type="match status" value="1"/>
</dbReference>
<sequence>MSIALARLRSLAQPLNLAAFLAWLGVVASFVGENRAIAPGAESLVGLLLAAFLAAFVWPDLTSGDDASRVRPQRVSVALQAVFALGVCWFARTTTAPVLLVVVLSELAMLLSLRALVVAAVAINVVLYGVLAFVWQASKPGLIVLIYSGFECFAAVTAWYARRAETAAAQLRSVNAHLLATRSLLEESARDQERLRLSRELHDVVGHKLTALKLNLALLERDSDVDRKKALGTASQLAGELLGDVRGVVAQLRQHEGMDLRHAIHALVAPLPKPRIAVELGDDARAADVAQAEAVIRVAQEALTNIVRHAGATHATLRLARDGDALVLAIADDGVGSACLRAGNGLTGMRERVEGLGGTLDVSAAAGSGVRIEARIPD</sequence>
<dbReference type="EMBL" id="JAOVZO020000018">
    <property type="protein sequence ID" value="MDC8014349.1"/>
    <property type="molecule type" value="Genomic_DNA"/>
</dbReference>
<keyword evidence="1" id="KW-0808">Transferase</keyword>
<dbReference type="GO" id="GO:0046983">
    <property type="term" value="F:protein dimerization activity"/>
    <property type="evidence" value="ECO:0007669"/>
    <property type="project" value="InterPro"/>
</dbReference>
<keyword evidence="4" id="KW-0472">Membrane</keyword>
<evidence type="ECO:0000259" key="6">
    <source>
        <dbReference type="Pfam" id="PF07730"/>
    </source>
</evidence>
<dbReference type="GO" id="GO:0016020">
    <property type="term" value="C:membrane"/>
    <property type="evidence" value="ECO:0007669"/>
    <property type="project" value="InterPro"/>
</dbReference>
<evidence type="ECO:0000256" key="2">
    <source>
        <dbReference type="ARBA" id="ARBA00022777"/>
    </source>
</evidence>
<comment type="caution">
    <text evidence="7">The sequence shown here is derived from an EMBL/GenBank/DDBJ whole genome shotgun (WGS) entry which is preliminary data.</text>
</comment>
<dbReference type="InterPro" id="IPR011712">
    <property type="entry name" value="Sig_transdc_His_kin_sub3_dim/P"/>
</dbReference>
<reference evidence="7" key="1">
    <citation type="submission" date="2023-02" db="EMBL/GenBank/DDBJ databases">
        <title>Tahibacter soli sp. nov. isolated from soil.</title>
        <authorList>
            <person name="Baek J.H."/>
            <person name="Lee J.K."/>
            <person name="Choi D.G."/>
            <person name="Jeon C.O."/>
        </authorList>
    </citation>
    <scope>NUCLEOTIDE SEQUENCE</scope>
    <source>
        <strain evidence="7">BL</strain>
    </source>
</reference>
<evidence type="ECO:0000256" key="3">
    <source>
        <dbReference type="ARBA" id="ARBA00023012"/>
    </source>
</evidence>
<feature type="transmembrane region" description="Helical" evidence="4">
    <location>
        <begin position="81"/>
        <end position="104"/>
    </location>
</feature>
<dbReference type="GO" id="GO:0000155">
    <property type="term" value="F:phosphorelay sensor kinase activity"/>
    <property type="evidence" value="ECO:0007669"/>
    <property type="project" value="InterPro"/>
</dbReference>
<keyword evidence="8" id="KW-1185">Reference proteome</keyword>
<evidence type="ECO:0000256" key="1">
    <source>
        <dbReference type="ARBA" id="ARBA00022679"/>
    </source>
</evidence>
<evidence type="ECO:0000313" key="7">
    <source>
        <dbReference type="EMBL" id="MDC8014349.1"/>
    </source>
</evidence>
<feature type="domain" description="Signal transduction histidine kinase subgroup 3 dimerisation and phosphoacceptor" evidence="6">
    <location>
        <begin position="193"/>
        <end position="255"/>
    </location>
</feature>
<dbReference type="AlphaFoldDB" id="A0A9X3YL60"/>
<proteinExistence type="predicted"/>
<dbReference type="PANTHER" id="PTHR24421:SF59">
    <property type="entry name" value="OXYGEN SENSOR HISTIDINE KINASE NREB"/>
    <property type="match status" value="1"/>
</dbReference>
<keyword evidence="2 7" id="KW-0418">Kinase</keyword>
<dbReference type="InterPro" id="IPR036890">
    <property type="entry name" value="HATPase_C_sf"/>
</dbReference>
<protein>
    <submittedName>
        <fullName evidence="7">Sensor histidine kinase</fullName>
    </submittedName>
</protein>
<dbReference type="Pfam" id="PF07730">
    <property type="entry name" value="HisKA_3"/>
    <property type="match status" value="1"/>
</dbReference>
<evidence type="ECO:0000313" key="8">
    <source>
        <dbReference type="Proteomes" id="UP001139971"/>
    </source>
</evidence>
<dbReference type="SUPFAM" id="SSF55874">
    <property type="entry name" value="ATPase domain of HSP90 chaperone/DNA topoisomerase II/histidine kinase"/>
    <property type="match status" value="1"/>
</dbReference>
<name>A0A9X3YL60_9GAMM</name>
<keyword evidence="3" id="KW-0902">Two-component regulatory system</keyword>